<dbReference type="EMBL" id="JAGSXJ010000015">
    <property type="protein sequence ID" value="KAH6685466.1"/>
    <property type="molecule type" value="Genomic_DNA"/>
</dbReference>
<evidence type="ECO:0000313" key="3">
    <source>
        <dbReference type="Proteomes" id="UP000770015"/>
    </source>
</evidence>
<feature type="region of interest" description="Disordered" evidence="1">
    <location>
        <begin position="126"/>
        <end position="197"/>
    </location>
</feature>
<evidence type="ECO:0000256" key="1">
    <source>
        <dbReference type="SAM" id="MobiDB-lite"/>
    </source>
</evidence>
<feature type="compositionally biased region" description="Low complexity" evidence="1">
    <location>
        <begin position="146"/>
        <end position="156"/>
    </location>
</feature>
<proteinExistence type="predicted"/>
<accession>A0A9P8V9M7</accession>
<feature type="non-terminal residue" evidence="2">
    <location>
        <position position="1"/>
    </location>
</feature>
<feature type="region of interest" description="Disordered" evidence="1">
    <location>
        <begin position="1"/>
        <end position="81"/>
    </location>
</feature>
<dbReference type="AlphaFoldDB" id="A0A9P8V9M7"/>
<dbReference type="Proteomes" id="UP000770015">
    <property type="component" value="Unassembled WGS sequence"/>
</dbReference>
<name>A0A9P8V9M7_9PEZI</name>
<feature type="compositionally biased region" description="Gly residues" evidence="1">
    <location>
        <begin position="157"/>
        <end position="167"/>
    </location>
</feature>
<feature type="compositionally biased region" description="Acidic residues" evidence="1">
    <location>
        <begin position="64"/>
        <end position="81"/>
    </location>
</feature>
<organism evidence="2 3">
    <name type="scientific">Plectosphaerella plurivora</name>
    <dbReference type="NCBI Taxonomy" id="936078"/>
    <lineage>
        <taxon>Eukaryota</taxon>
        <taxon>Fungi</taxon>
        <taxon>Dikarya</taxon>
        <taxon>Ascomycota</taxon>
        <taxon>Pezizomycotina</taxon>
        <taxon>Sordariomycetes</taxon>
        <taxon>Hypocreomycetidae</taxon>
        <taxon>Glomerellales</taxon>
        <taxon>Plectosphaerellaceae</taxon>
        <taxon>Plectosphaerella</taxon>
    </lineage>
</organism>
<keyword evidence="3" id="KW-1185">Reference proteome</keyword>
<reference evidence="2" key="1">
    <citation type="journal article" date="2021" name="Nat. Commun.">
        <title>Genetic determinants of endophytism in the Arabidopsis root mycobiome.</title>
        <authorList>
            <person name="Mesny F."/>
            <person name="Miyauchi S."/>
            <person name="Thiergart T."/>
            <person name="Pickel B."/>
            <person name="Atanasova L."/>
            <person name="Karlsson M."/>
            <person name="Huettel B."/>
            <person name="Barry K.W."/>
            <person name="Haridas S."/>
            <person name="Chen C."/>
            <person name="Bauer D."/>
            <person name="Andreopoulos W."/>
            <person name="Pangilinan J."/>
            <person name="LaButti K."/>
            <person name="Riley R."/>
            <person name="Lipzen A."/>
            <person name="Clum A."/>
            <person name="Drula E."/>
            <person name="Henrissat B."/>
            <person name="Kohler A."/>
            <person name="Grigoriev I.V."/>
            <person name="Martin F.M."/>
            <person name="Hacquard S."/>
        </authorList>
    </citation>
    <scope>NUCLEOTIDE SEQUENCE</scope>
    <source>
        <strain evidence="2">MPI-SDFR-AT-0117</strain>
    </source>
</reference>
<comment type="caution">
    <text evidence="2">The sequence shown here is derived from an EMBL/GenBank/DDBJ whole genome shotgun (WGS) entry which is preliminary data.</text>
</comment>
<sequence>EASPIDPCQAGSAIDGLLCPRRPTPSCASQSDMDNTGIPGSVSTREADPRTPATSVPDAAMGSDLEDEDDEDLVSETTDETNDAFFEAFEASSLDPELLPLVWSMKEQIKTHVLANIRAWIGSATDALDGSPVDNPDGGSYTIGDSSNAGFSFGNHGSSGGPSGGPGTKRPYAEDDNYDQGSGSGDGSGNGSEKRIRIEDNTPCLACPFPKRYPEMIWPLTCKKGWSSVHRLK</sequence>
<protein>
    <submittedName>
        <fullName evidence="2">Uncharacterized protein</fullName>
    </submittedName>
</protein>
<gene>
    <name evidence="2" type="ORF">F5X68DRAFT_241699</name>
</gene>
<evidence type="ECO:0000313" key="2">
    <source>
        <dbReference type="EMBL" id="KAH6685466.1"/>
    </source>
</evidence>